<keyword evidence="7" id="KW-0547">Nucleotide-binding</keyword>
<gene>
    <name evidence="13" type="ORF">AT705_20930</name>
</gene>
<evidence type="ECO:0000313" key="13">
    <source>
        <dbReference type="EMBL" id="ALU45414.1"/>
    </source>
</evidence>
<dbReference type="EC" id="2.7.13.3" evidence="3"/>
<evidence type="ECO:0000256" key="4">
    <source>
        <dbReference type="ARBA" id="ARBA00022475"/>
    </source>
</evidence>
<keyword evidence="10" id="KW-0812">Transmembrane</keyword>
<dbReference type="CDD" id="cd00082">
    <property type="entry name" value="HisKA"/>
    <property type="match status" value="1"/>
</dbReference>
<dbReference type="Gene3D" id="1.10.287.130">
    <property type="match status" value="1"/>
</dbReference>
<dbReference type="PROSITE" id="PS50109">
    <property type="entry name" value="HIS_KIN"/>
    <property type="match status" value="1"/>
</dbReference>
<dbReference type="PANTHER" id="PTHR44936">
    <property type="entry name" value="SENSOR PROTEIN CREC"/>
    <property type="match status" value="1"/>
</dbReference>
<keyword evidence="8 13" id="KW-0418">Kinase</keyword>
<dbReference type="InterPro" id="IPR050980">
    <property type="entry name" value="2C_sensor_his_kinase"/>
</dbReference>
<protein>
    <recommendedName>
        <fullName evidence="3">histidine kinase</fullName>
        <ecNumber evidence="3">2.7.13.3</ecNumber>
    </recommendedName>
</protein>
<dbReference type="InterPro" id="IPR003661">
    <property type="entry name" value="HisK_dim/P_dom"/>
</dbReference>
<evidence type="ECO:0000256" key="7">
    <source>
        <dbReference type="ARBA" id="ARBA00022741"/>
    </source>
</evidence>
<evidence type="ECO:0000313" key="14">
    <source>
        <dbReference type="Proteomes" id="UP000069015"/>
    </source>
</evidence>
<keyword evidence="4" id="KW-1003">Cell membrane</keyword>
<dbReference type="InterPro" id="IPR003660">
    <property type="entry name" value="HAMP_dom"/>
</dbReference>
<evidence type="ECO:0000256" key="6">
    <source>
        <dbReference type="ARBA" id="ARBA00022679"/>
    </source>
</evidence>
<sequence length="447" mass="50388">MKRTFLWKLCIIVATGLVAFFYLLHALTLKTEESMSMIAKADRAELTQWRIKSEQLYMANNTQVLNAWLAQLMKEESTWASVASFRAIHLAGEPIDKDIVGTYHFGRSIEWKIHLYFSANPVMELPFEHSNASLLIKLPSRMRPGTYWATTKFLLQVLIPMGVLAVLSVLLYQHIITPLRKLDSATSAFSRGNFKVRLGRYLGKRNDEFAHLAATFDQMAAKIGELIASQRQLIADLSHELRTPLTRLDIAVESFEVDDAQTHLARIARESAQIRKLVEDALTLAWLENEKPVLKRENVDLVDLLDVLVEDARFEFPDRRIVFEPPANAIVQNSCHRALCPAVENVIRNALRYTPVGKHVQITLTLQTELYCIQIQDQGPGIPEVFLEKVFEPFFRVDNARLAENDSFGLGLALAKRHLASVGASISAQNPSTGGLLVTIMIPISQM</sequence>
<proteinExistence type="predicted"/>
<dbReference type="EMBL" id="CP013612">
    <property type="protein sequence ID" value="ALU45414.1"/>
    <property type="molecule type" value="Genomic_DNA"/>
</dbReference>
<dbReference type="Pfam" id="PF00512">
    <property type="entry name" value="HisKA"/>
    <property type="match status" value="1"/>
</dbReference>
<evidence type="ECO:0000256" key="1">
    <source>
        <dbReference type="ARBA" id="ARBA00000085"/>
    </source>
</evidence>
<dbReference type="SUPFAM" id="SSF158472">
    <property type="entry name" value="HAMP domain-like"/>
    <property type="match status" value="1"/>
</dbReference>
<dbReference type="SMART" id="SM00387">
    <property type="entry name" value="HATPase_c"/>
    <property type="match status" value="1"/>
</dbReference>
<organism evidence="13 14">
    <name type="scientific">Pseudoalteromonas rubra</name>
    <dbReference type="NCBI Taxonomy" id="43658"/>
    <lineage>
        <taxon>Bacteria</taxon>
        <taxon>Pseudomonadati</taxon>
        <taxon>Pseudomonadota</taxon>
        <taxon>Gammaproteobacteria</taxon>
        <taxon>Alteromonadales</taxon>
        <taxon>Pseudoalteromonadaceae</taxon>
        <taxon>Pseudoalteromonas</taxon>
    </lineage>
</organism>
<dbReference type="InterPro" id="IPR005467">
    <property type="entry name" value="His_kinase_dom"/>
</dbReference>
<dbReference type="AlphaFoldDB" id="A0A0U3I5U7"/>
<accession>A0A0U3I5U7</accession>
<dbReference type="Gene3D" id="3.30.450.170">
    <property type="entry name" value="Two-component histidine kinase, sensor domain"/>
    <property type="match status" value="1"/>
</dbReference>
<dbReference type="Pfam" id="PF00672">
    <property type="entry name" value="HAMP"/>
    <property type="match status" value="1"/>
</dbReference>
<feature type="transmembrane region" description="Helical" evidence="10">
    <location>
        <begin position="6"/>
        <end position="27"/>
    </location>
</feature>
<dbReference type="Gene3D" id="1.10.8.500">
    <property type="entry name" value="HAMP domain in histidine kinase"/>
    <property type="match status" value="1"/>
</dbReference>
<dbReference type="InterPro" id="IPR036890">
    <property type="entry name" value="HATPase_C_sf"/>
</dbReference>
<dbReference type="InterPro" id="IPR003594">
    <property type="entry name" value="HATPase_dom"/>
</dbReference>
<dbReference type="SMART" id="SM00304">
    <property type="entry name" value="HAMP"/>
    <property type="match status" value="1"/>
</dbReference>
<evidence type="ECO:0000256" key="5">
    <source>
        <dbReference type="ARBA" id="ARBA00022553"/>
    </source>
</evidence>
<dbReference type="InterPro" id="IPR004358">
    <property type="entry name" value="Sig_transdc_His_kin-like_C"/>
</dbReference>
<dbReference type="GO" id="GO:0005524">
    <property type="term" value="F:ATP binding"/>
    <property type="evidence" value="ECO:0007669"/>
    <property type="project" value="UniProtKB-KW"/>
</dbReference>
<dbReference type="InterPro" id="IPR038428">
    <property type="entry name" value="HK_sensor_dom_sf"/>
</dbReference>
<dbReference type="GO" id="GO:0000155">
    <property type="term" value="F:phosphorelay sensor kinase activity"/>
    <property type="evidence" value="ECO:0007669"/>
    <property type="project" value="InterPro"/>
</dbReference>
<evidence type="ECO:0000259" key="12">
    <source>
        <dbReference type="PROSITE" id="PS50885"/>
    </source>
</evidence>
<evidence type="ECO:0000256" key="9">
    <source>
        <dbReference type="ARBA" id="ARBA00022840"/>
    </source>
</evidence>
<comment type="catalytic activity">
    <reaction evidence="1">
        <text>ATP + protein L-histidine = ADP + protein N-phospho-L-histidine.</text>
        <dbReference type="EC" id="2.7.13.3"/>
    </reaction>
</comment>
<keyword evidence="10" id="KW-0472">Membrane</keyword>
<name>A0A0U3I5U7_9GAMM</name>
<dbReference type="SUPFAM" id="SSF47384">
    <property type="entry name" value="Homodimeric domain of signal transducing histidine kinase"/>
    <property type="match status" value="1"/>
</dbReference>
<dbReference type="Pfam" id="PF16750">
    <property type="entry name" value="HK_sensor"/>
    <property type="match status" value="1"/>
</dbReference>
<dbReference type="SUPFAM" id="SSF55874">
    <property type="entry name" value="ATPase domain of HSP90 chaperone/DNA topoisomerase II/histidine kinase"/>
    <property type="match status" value="1"/>
</dbReference>
<keyword evidence="6" id="KW-0808">Transferase</keyword>
<comment type="subcellular location">
    <subcellularLocation>
        <location evidence="2">Cell membrane</location>
        <topology evidence="2">Multi-pass membrane protein</topology>
    </subcellularLocation>
</comment>
<dbReference type="KEGG" id="prr:AT705_20930"/>
<dbReference type="PANTHER" id="PTHR44936:SF10">
    <property type="entry name" value="SENSOR PROTEIN RSTB"/>
    <property type="match status" value="1"/>
</dbReference>
<feature type="transmembrane region" description="Helical" evidence="10">
    <location>
        <begin position="153"/>
        <end position="172"/>
    </location>
</feature>
<dbReference type="RefSeq" id="WP_058798306.1">
    <property type="nucleotide sequence ID" value="NZ_CP013612.1"/>
</dbReference>
<dbReference type="Gene3D" id="3.30.565.10">
    <property type="entry name" value="Histidine kinase-like ATPase, C-terminal domain"/>
    <property type="match status" value="1"/>
</dbReference>
<dbReference type="InterPro" id="IPR036097">
    <property type="entry name" value="HisK_dim/P_sf"/>
</dbReference>
<evidence type="ECO:0000256" key="3">
    <source>
        <dbReference type="ARBA" id="ARBA00012438"/>
    </source>
</evidence>
<feature type="domain" description="HAMP" evidence="12">
    <location>
        <begin position="173"/>
        <end position="228"/>
    </location>
</feature>
<dbReference type="PROSITE" id="PS50885">
    <property type="entry name" value="HAMP"/>
    <property type="match status" value="1"/>
</dbReference>
<dbReference type="Proteomes" id="UP000069015">
    <property type="component" value="Chromosome 2"/>
</dbReference>
<keyword evidence="9" id="KW-0067">ATP-binding</keyword>
<dbReference type="PRINTS" id="PR00344">
    <property type="entry name" value="BCTRLSENSOR"/>
</dbReference>
<evidence type="ECO:0000256" key="8">
    <source>
        <dbReference type="ARBA" id="ARBA00022777"/>
    </source>
</evidence>
<reference evidence="13 14" key="1">
    <citation type="submission" date="2015-12" db="EMBL/GenBank/DDBJ databases">
        <title>Complete genome sequence of Pseudoalteromonas rubra SCSIO 6842, harboring a conjugative plasmid.</title>
        <authorList>
            <person name="Li B."/>
            <person name="Wang X."/>
        </authorList>
    </citation>
    <scope>NUCLEOTIDE SEQUENCE [LARGE SCALE GENOMIC DNA]</scope>
    <source>
        <strain evidence="13 14">SCSIO 6842</strain>
    </source>
</reference>
<dbReference type="Pfam" id="PF02518">
    <property type="entry name" value="HATPase_c"/>
    <property type="match status" value="1"/>
</dbReference>
<evidence type="ECO:0000256" key="2">
    <source>
        <dbReference type="ARBA" id="ARBA00004651"/>
    </source>
</evidence>
<dbReference type="SMART" id="SM00388">
    <property type="entry name" value="HisKA"/>
    <property type="match status" value="1"/>
</dbReference>
<feature type="domain" description="Histidine kinase" evidence="11">
    <location>
        <begin position="236"/>
        <end position="446"/>
    </location>
</feature>
<dbReference type="InterPro" id="IPR031930">
    <property type="entry name" value="HK_sensor"/>
</dbReference>
<evidence type="ECO:0000256" key="10">
    <source>
        <dbReference type="SAM" id="Phobius"/>
    </source>
</evidence>
<dbReference type="GO" id="GO:0005886">
    <property type="term" value="C:plasma membrane"/>
    <property type="evidence" value="ECO:0007669"/>
    <property type="project" value="UniProtKB-SubCell"/>
</dbReference>
<dbReference type="CDD" id="cd06225">
    <property type="entry name" value="HAMP"/>
    <property type="match status" value="1"/>
</dbReference>
<keyword evidence="10" id="KW-1133">Transmembrane helix</keyword>
<evidence type="ECO:0000259" key="11">
    <source>
        <dbReference type="PROSITE" id="PS50109"/>
    </source>
</evidence>
<keyword evidence="5" id="KW-0597">Phosphoprotein</keyword>